<organism evidence="5 6">
    <name type="scientific">Ruoffia tabacinasalis</name>
    <dbReference type="NCBI Taxonomy" id="87458"/>
    <lineage>
        <taxon>Bacteria</taxon>
        <taxon>Bacillati</taxon>
        <taxon>Bacillota</taxon>
        <taxon>Bacilli</taxon>
        <taxon>Lactobacillales</taxon>
        <taxon>Aerococcaceae</taxon>
        <taxon>Ruoffia</taxon>
    </lineage>
</organism>
<dbReference type="CDD" id="cd04496">
    <property type="entry name" value="SSB_OBF"/>
    <property type="match status" value="1"/>
</dbReference>
<dbReference type="Pfam" id="PF00436">
    <property type="entry name" value="SSB"/>
    <property type="match status" value="1"/>
</dbReference>
<keyword evidence="2" id="KW-0233">DNA recombination</keyword>
<reference evidence="5 6" key="1">
    <citation type="submission" date="2020-07" db="EMBL/GenBank/DDBJ databases">
        <title>Facklamia lactis sp. nov., isolated from raw milk.</title>
        <authorList>
            <person name="Doll E.V."/>
            <person name="Huptas C."/>
            <person name="Staib L."/>
            <person name="Wenning M."/>
            <person name="Scherer S."/>
        </authorList>
    </citation>
    <scope>NUCLEOTIDE SEQUENCE [LARGE SCALE GENOMIC DNA]</scope>
    <source>
        <strain evidence="5 6">DSM 104272</strain>
    </source>
</reference>
<comment type="function">
    <text evidence="2">Plays an important role in DNA replication, recombination and repair. Binds to ssDNA and to an array of partner proteins to recruit them to their sites of action during DNA metabolism.</text>
</comment>
<name>A0ABS0LI20_9LACT</name>
<keyword evidence="2" id="KW-0235">DNA replication</keyword>
<dbReference type="InterPro" id="IPR000424">
    <property type="entry name" value="Primosome_PriB/ssb"/>
</dbReference>
<dbReference type="Proteomes" id="UP000823401">
    <property type="component" value="Unassembled WGS sequence"/>
</dbReference>
<dbReference type="InterPro" id="IPR012340">
    <property type="entry name" value="NA-bd_OB-fold"/>
</dbReference>
<evidence type="ECO:0000256" key="4">
    <source>
        <dbReference type="SAM" id="MobiDB-lite"/>
    </source>
</evidence>
<proteinExistence type="inferred from homology"/>
<dbReference type="Gene3D" id="2.40.50.140">
    <property type="entry name" value="Nucleic acid-binding proteins"/>
    <property type="match status" value="1"/>
</dbReference>
<dbReference type="GO" id="GO:0003677">
    <property type="term" value="F:DNA binding"/>
    <property type="evidence" value="ECO:0007669"/>
    <property type="project" value="UniProtKB-KW"/>
</dbReference>
<dbReference type="InterPro" id="IPR011344">
    <property type="entry name" value="ssDNA-bd"/>
</dbReference>
<comment type="caution">
    <text evidence="2">Lacks conserved residue(s) required for the propagation of feature annotation.</text>
</comment>
<evidence type="ECO:0000313" key="5">
    <source>
        <dbReference type="EMBL" id="MBG9977245.1"/>
    </source>
</evidence>
<comment type="caution">
    <text evidence="5">The sequence shown here is derived from an EMBL/GenBank/DDBJ whole genome shotgun (WGS) entry which is preliminary data.</text>
</comment>
<evidence type="ECO:0000256" key="2">
    <source>
        <dbReference type="HAMAP-Rule" id="MF_00984"/>
    </source>
</evidence>
<comment type="subunit">
    <text evidence="2">Homotetramer.</text>
</comment>
<evidence type="ECO:0000313" key="6">
    <source>
        <dbReference type="Proteomes" id="UP000823401"/>
    </source>
</evidence>
<dbReference type="PROSITE" id="PS50935">
    <property type="entry name" value="SSB"/>
    <property type="match status" value="1"/>
</dbReference>
<dbReference type="RefSeq" id="WP_197103119.1">
    <property type="nucleotide sequence ID" value="NZ_JACCEL010000001.1"/>
</dbReference>
<feature type="short sequence motif" description="Important for interaction with partner proteins" evidence="2">
    <location>
        <begin position="150"/>
        <end position="155"/>
    </location>
</feature>
<keyword evidence="2" id="KW-0227">DNA damage</keyword>
<dbReference type="SUPFAM" id="SSF50249">
    <property type="entry name" value="Nucleic acid-binding proteins"/>
    <property type="match status" value="1"/>
</dbReference>
<dbReference type="HAMAP" id="MF_00984">
    <property type="entry name" value="SSB"/>
    <property type="match status" value="1"/>
</dbReference>
<accession>A0ABS0LI20</accession>
<sequence length="155" mass="17397">MNSVDLVGRLTKDIDLKYTTNGTAVGTFNLAVNRDYTSKNGEREADFISCVIWRKAAENLANFTKKGSLLGVQGRLQSRTYDNKEGQRVFVTELIVDKFHLLESKNKIQGNNQNNKSNSNTQGTTNYDANSSRHYQPSKPFEGTPVDIDDDDLPF</sequence>
<dbReference type="EMBL" id="JACCEL010000001">
    <property type="protein sequence ID" value="MBG9977245.1"/>
    <property type="molecule type" value="Genomic_DNA"/>
</dbReference>
<keyword evidence="2" id="KW-0234">DNA repair</keyword>
<gene>
    <name evidence="5" type="primary">ssb</name>
    <name evidence="5" type="ORF">HYQ42_00475</name>
</gene>
<keyword evidence="1 2" id="KW-0238">DNA-binding</keyword>
<dbReference type="PANTHER" id="PTHR10302:SF27">
    <property type="entry name" value="SINGLE-STRANDED DNA-BINDING PROTEIN"/>
    <property type="match status" value="1"/>
</dbReference>
<evidence type="ECO:0000256" key="3">
    <source>
        <dbReference type="PIRNR" id="PIRNR002070"/>
    </source>
</evidence>
<keyword evidence="6" id="KW-1185">Reference proteome</keyword>
<feature type="compositionally biased region" description="Low complexity" evidence="4">
    <location>
        <begin position="107"/>
        <end position="126"/>
    </location>
</feature>
<dbReference type="PANTHER" id="PTHR10302">
    <property type="entry name" value="SINGLE-STRANDED DNA-BINDING PROTEIN"/>
    <property type="match status" value="1"/>
</dbReference>
<dbReference type="NCBIfam" id="TIGR00621">
    <property type="entry name" value="ssb"/>
    <property type="match status" value="1"/>
</dbReference>
<feature type="region of interest" description="Disordered" evidence="4">
    <location>
        <begin position="106"/>
        <end position="155"/>
    </location>
</feature>
<protein>
    <recommendedName>
        <fullName evidence="2 3">Single-stranded DNA-binding protein</fullName>
        <shortName evidence="2">SSB</shortName>
    </recommendedName>
</protein>
<dbReference type="PIRSF" id="PIRSF002070">
    <property type="entry name" value="SSB"/>
    <property type="match status" value="1"/>
</dbReference>
<evidence type="ECO:0000256" key="1">
    <source>
        <dbReference type="ARBA" id="ARBA00023125"/>
    </source>
</evidence>